<reference evidence="1 2" key="1">
    <citation type="submission" date="2022-10" db="EMBL/GenBank/DDBJ databases">
        <title>The complete genomes of actinobacterial strains from the NBC collection.</title>
        <authorList>
            <person name="Joergensen T.S."/>
            <person name="Alvarez Arevalo M."/>
            <person name="Sterndorff E.B."/>
            <person name="Faurdal D."/>
            <person name="Vuksanovic O."/>
            <person name="Mourched A.-S."/>
            <person name="Charusanti P."/>
            <person name="Shaw S."/>
            <person name="Blin K."/>
            <person name="Weber T."/>
        </authorList>
    </citation>
    <scope>NUCLEOTIDE SEQUENCE [LARGE SCALE GENOMIC DNA]</scope>
    <source>
        <strain evidence="1 2">NBC_00156</strain>
    </source>
</reference>
<keyword evidence="2" id="KW-1185">Reference proteome</keyword>
<dbReference type="EMBL" id="CP108164">
    <property type="protein sequence ID" value="WTQ85499.1"/>
    <property type="molecule type" value="Genomic_DNA"/>
</dbReference>
<sequence length="74" mass="7753">MARWRCSLCGVDAPIPDMDAETAAHVVPVPARWLVGQPGTLRTDKAATELGYRPVVPHAAGFAAVREALASDAA</sequence>
<dbReference type="GeneID" id="97286104"/>
<evidence type="ECO:0000313" key="2">
    <source>
        <dbReference type="Proteomes" id="UP001622557"/>
    </source>
</evidence>
<proteinExistence type="predicted"/>
<gene>
    <name evidence="1" type="ORF">OG350_36705</name>
</gene>
<accession>A0ABZ1L0P1</accession>
<name>A0ABZ1L0P1_STRAH</name>
<organism evidence="1 2">
    <name type="scientific">Streptomyces achromogenes</name>
    <dbReference type="NCBI Taxonomy" id="67255"/>
    <lineage>
        <taxon>Bacteria</taxon>
        <taxon>Bacillati</taxon>
        <taxon>Actinomycetota</taxon>
        <taxon>Actinomycetes</taxon>
        <taxon>Kitasatosporales</taxon>
        <taxon>Streptomycetaceae</taxon>
        <taxon>Streptomyces</taxon>
    </lineage>
</organism>
<protein>
    <submittedName>
        <fullName evidence="1">Uncharacterized protein</fullName>
    </submittedName>
</protein>
<dbReference type="Proteomes" id="UP001622557">
    <property type="component" value="Chromosome"/>
</dbReference>
<dbReference type="RefSeq" id="WP_405454150.1">
    <property type="nucleotide sequence ID" value="NZ_CP108164.1"/>
</dbReference>
<evidence type="ECO:0000313" key="1">
    <source>
        <dbReference type="EMBL" id="WTQ85499.1"/>
    </source>
</evidence>